<comment type="caution">
    <text evidence="2">The sequence shown here is derived from an EMBL/GenBank/DDBJ whole genome shotgun (WGS) entry which is preliminary data.</text>
</comment>
<proteinExistence type="predicted"/>
<keyword evidence="3" id="KW-1185">Reference proteome</keyword>
<feature type="compositionally biased region" description="Basic residues" evidence="1">
    <location>
        <begin position="84"/>
        <end position="94"/>
    </location>
</feature>
<name>A0ABS7EYG8_9PROT</name>
<dbReference type="RefSeq" id="WP_220115805.1">
    <property type="nucleotide sequence ID" value="NZ_JAHZUY010000003.1"/>
</dbReference>
<evidence type="ECO:0000313" key="3">
    <source>
        <dbReference type="Proteomes" id="UP001519924"/>
    </source>
</evidence>
<evidence type="ECO:0000313" key="2">
    <source>
        <dbReference type="EMBL" id="MBW8268298.1"/>
    </source>
</evidence>
<reference evidence="2 3" key="1">
    <citation type="submission" date="2021-08" db="EMBL/GenBank/DDBJ databases">
        <title>Caldovatus sediminis gen. nov., sp. nov., a moderately thermophilic bacterium isolated from a hot spring.</title>
        <authorList>
            <person name="Hu C.-J."/>
            <person name="Li W.-J."/>
            <person name="Xian W.-D."/>
        </authorList>
    </citation>
    <scope>NUCLEOTIDE SEQUENCE [LARGE SCALE GENOMIC DNA]</scope>
    <source>
        <strain evidence="2 3">SYSU G05006</strain>
    </source>
</reference>
<accession>A0ABS7EYG8</accession>
<sequence length="118" mass="12473">MADFARIERYEALRARLRDLVERGFHHNLAAATDLDELERALGRLEAVVAVVPGRVVSAPVMAEAAPSPPPPPKPVAKPVVAKVAKKVQRRPAARPKPAAPKAPPAERGAEGAPGEVS</sequence>
<evidence type="ECO:0000256" key="1">
    <source>
        <dbReference type="SAM" id="MobiDB-lite"/>
    </source>
</evidence>
<feature type="region of interest" description="Disordered" evidence="1">
    <location>
        <begin position="63"/>
        <end position="118"/>
    </location>
</feature>
<feature type="compositionally biased region" description="Pro residues" evidence="1">
    <location>
        <begin position="67"/>
        <end position="76"/>
    </location>
</feature>
<organism evidence="2 3">
    <name type="scientific">Caldovatus aquaticus</name>
    <dbReference type="NCBI Taxonomy" id="2865671"/>
    <lineage>
        <taxon>Bacteria</taxon>
        <taxon>Pseudomonadati</taxon>
        <taxon>Pseudomonadota</taxon>
        <taxon>Alphaproteobacteria</taxon>
        <taxon>Acetobacterales</taxon>
        <taxon>Roseomonadaceae</taxon>
        <taxon>Caldovatus</taxon>
    </lineage>
</organism>
<gene>
    <name evidence="2" type="ORF">K1J50_02240</name>
</gene>
<dbReference type="EMBL" id="JAHZUY010000003">
    <property type="protein sequence ID" value="MBW8268298.1"/>
    <property type="molecule type" value="Genomic_DNA"/>
</dbReference>
<dbReference type="Proteomes" id="UP001519924">
    <property type="component" value="Unassembled WGS sequence"/>
</dbReference>
<protein>
    <submittedName>
        <fullName evidence="2">Uncharacterized protein</fullName>
    </submittedName>
</protein>